<evidence type="ECO:0000256" key="10">
    <source>
        <dbReference type="RuleBase" id="RU362123"/>
    </source>
</evidence>
<dbReference type="PANTHER" id="PTHR33446">
    <property type="entry name" value="PROTEIN TONB-RELATED"/>
    <property type="match status" value="1"/>
</dbReference>
<comment type="similarity">
    <text evidence="2 10">Belongs to the TonB family.</text>
</comment>
<dbReference type="GO" id="GO:0055085">
    <property type="term" value="P:transmembrane transport"/>
    <property type="evidence" value="ECO:0007669"/>
    <property type="project" value="InterPro"/>
</dbReference>
<dbReference type="GO" id="GO:0030288">
    <property type="term" value="C:outer membrane-bounded periplasmic space"/>
    <property type="evidence" value="ECO:0007669"/>
    <property type="project" value="InterPro"/>
</dbReference>
<dbReference type="PANTHER" id="PTHR33446:SF2">
    <property type="entry name" value="PROTEIN TONB"/>
    <property type="match status" value="1"/>
</dbReference>
<organism evidence="14 15">
    <name type="scientific">Allochromatium palmeri</name>
    <dbReference type="NCBI Taxonomy" id="231048"/>
    <lineage>
        <taxon>Bacteria</taxon>
        <taxon>Pseudomonadati</taxon>
        <taxon>Pseudomonadota</taxon>
        <taxon>Gammaproteobacteria</taxon>
        <taxon>Chromatiales</taxon>
        <taxon>Chromatiaceae</taxon>
        <taxon>Allochromatium</taxon>
    </lineage>
</organism>
<keyword evidence="8" id="KW-1133">Transmembrane helix</keyword>
<evidence type="ECO:0000256" key="3">
    <source>
        <dbReference type="ARBA" id="ARBA00022448"/>
    </source>
</evidence>
<dbReference type="PROSITE" id="PS52015">
    <property type="entry name" value="TONB_CTD"/>
    <property type="match status" value="1"/>
</dbReference>
<evidence type="ECO:0000256" key="2">
    <source>
        <dbReference type="ARBA" id="ARBA00006555"/>
    </source>
</evidence>
<feature type="signal peptide" evidence="12">
    <location>
        <begin position="1"/>
        <end position="24"/>
    </location>
</feature>
<keyword evidence="3 10" id="KW-0813">Transport</keyword>
<evidence type="ECO:0000256" key="4">
    <source>
        <dbReference type="ARBA" id="ARBA00022475"/>
    </source>
</evidence>
<dbReference type="InterPro" id="IPR006260">
    <property type="entry name" value="TonB/TolA_C"/>
</dbReference>
<dbReference type="RefSeq" id="WP_155448292.1">
    <property type="nucleotide sequence ID" value="NZ_WNKT01000001.1"/>
</dbReference>
<keyword evidence="4 10" id="KW-1003">Cell membrane</keyword>
<proteinExistence type="inferred from homology"/>
<evidence type="ECO:0000256" key="11">
    <source>
        <dbReference type="SAM" id="MobiDB-lite"/>
    </source>
</evidence>
<feature type="compositionally biased region" description="Polar residues" evidence="11">
    <location>
        <begin position="168"/>
        <end position="183"/>
    </location>
</feature>
<keyword evidence="10" id="KW-0735">Signal-anchor</keyword>
<evidence type="ECO:0000259" key="13">
    <source>
        <dbReference type="PROSITE" id="PS52015"/>
    </source>
</evidence>
<dbReference type="InterPro" id="IPR037682">
    <property type="entry name" value="TonB_C"/>
</dbReference>
<dbReference type="Gene3D" id="3.30.1150.10">
    <property type="match status" value="1"/>
</dbReference>
<evidence type="ECO:0000256" key="8">
    <source>
        <dbReference type="ARBA" id="ARBA00022989"/>
    </source>
</evidence>
<dbReference type="GO" id="GO:0015031">
    <property type="term" value="P:protein transport"/>
    <property type="evidence" value="ECO:0007669"/>
    <property type="project" value="UniProtKB-UniRule"/>
</dbReference>
<dbReference type="AlphaFoldDB" id="A0A6N8EAQ9"/>
<evidence type="ECO:0000256" key="6">
    <source>
        <dbReference type="ARBA" id="ARBA00022692"/>
    </source>
</evidence>
<feature type="compositionally biased region" description="Pro residues" evidence="11">
    <location>
        <begin position="73"/>
        <end position="89"/>
    </location>
</feature>
<keyword evidence="9" id="KW-0472">Membrane</keyword>
<gene>
    <name evidence="14" type="ORF">GJ668_01300</name>
</gene>
<comment type="subcellular location">
    <subcellularLocation>
        <location evidence="1 10">Cell inner membrane</location>
        <topology evidence="1 10">Single-pass membrane protein</topology>
        <orientation evidence="1 10">Periplasmic side</orientation>
    </subcellularLocation>
</comment>
<comment type="caution">
    <text evidence="14">The sequence shown here is derived from an EMBL/GenBank/DDBJ whole genome shotgun (WGS) entry which is preliminary data.</text>
</comment>
<evidence type="ECO:0000256" key="5">
    <source>
        <dbReference type="ARBA" id="ARBA00022519"/>
    </source>
</evidence>
<keyword evidence="6" id="KW-0812">Transmembrane</keyword>
<dbReference type="NCBIfam" id="TIGR01352">
    <property type="entry name" value="tonB_Cterm"/>
    <property type="match status" value="1"/>
</dbReference>
<keyword evidence="7 10" id="KW-0653">Protein transport</keyword>
<dbReference type="GO" id="GO:0031992">
    <property type="term" value="F:energy transducer activity"/>
    <property type="evidence" value="ECO:0007669"/>
    <property type="project" value="InterPro"/>
</dbReference>
<feature type="domain" description="TonB C-terminal" evidence="13">
    <location>
        <begin position="196"/>
        <end position="287"/>
    </location>
</feature>
<dbReference type="SUPFAM" id="SSF74653">
    <property type="entry name" value="TolA/TonB C-terminal domain"/>
    <property type="match status" value="1"/>
</dbReference>
<evidence type="ECO:0000256" key="12">
    <source>
        <dbReference type="SAM" id="SignalP"/>
    </source>
</evidence>
<keyword evidence="15" id="KW-1185">Reference proteome</keyword>
<dbReference type="OrthoDB" id="9115347at2"/>
<sequence length="287" mass="30867">MHIVQVMCRHCPWLALLLSAVLHAAVAAVFWHADLPRVAESSRPVVAFELVPVREDSDTSAETSSDPANAPTQPAPPTVPAAVPAPAPIVPNTQDDTQRPTKEQAPPAPKTLPKPPPKPKPKPKLKPDVAPKARSPDRVTRTTTPSQTRASQDSPKRSEQATDHSSRRTNAASPALSASTQEPKATPASRINAERAYLSALQRAIARHQRYPAGARRHGKTGVAMLSFVIQTDGRLGQIQLAQSSGHAALDQAALQALARLGRFDPIPRSIGRTSWALRVPVRFNLE</sequence>
<feature type="compositionally biased region" description="Polar residues" evidence="11">
    <location>
        <begin position="141"/>
        <end position="153"/>
    </location>
</feature>
<evidence type="ECO:0000256" key="7">
    <source>
        <dbReference type="ARBA" id="ARBA00022927"/>
    </source>
</evidence>
<dbReference type="InterPro" id="IPR051045">
    <property type="entry name" value="TonB-dependent_transducer"/>
</dbReference>
<feature type="compositionally biased region" description="Low complexity" evidence="11">
    <location>
        <begin position="60"/>
        <end position="72"/>
    </location>
</feature>
<evidence type="ECO:0000313" key="15">
    <source>
        <dbReference type="Proteomes" id="UP000434044"/>
    </source>
</evidence>
<evidence type="ECO:0000313" key="14">
    <source>
        <dbReference type="EMBL" id="MTW19726.1"/>
    </source>
</evidence>
<accession>A0A6N8EAQ9</accession>
<keyword evidence="12" id="KW-0732">Signal</keyword>
<keyword evidence="5 10" id="KW-0997">Cell inner membrane</keyword>
<dbReference type="GO" id="GO:0015891">
    <property type="term" value="P:siderophore transport"/>
    <property type="evidence" value="ECO:0007669"/>
    <property type="project" value="InterPro"/>
</dbReference>
<reference evidence="14 15" key="1">
    <citation type="submission" date="2019-11" db="EMBL/GenBank/DDBJ databases">
        <title>Whole-genome sequence of the anaerobic purple sulfur bacterium Allochromatium palmeri DSM 15591.</title>
        <authorList>
            <person name="Kyndt J.A."/>
            <person name="Meyer T.E."/>
        </authorList>
    </citation>
    <scope>NUCLEOTIDE SEQUENCE [LARGE SCALE GENOMIC DNA]</scope>
    <source>
        <strain evidence="14 15">DSM 15591</strain>
    </source>
</reference>
<feature type="region of interest" description="Disordered" evidence="11">
    <location>
        <begin position="55"/>
        <end position="190"/>
    </location>
</feature>
<feature type="chain" id="PRO_5026794897" description="Protein TonB" evidence="12">
    <location>
        <begin position="25"/>
        <end position="287"/>
    </location>
</feature>
<name>A0A6N8EAQ9_9GAMM</name>
<dbReference type="EMBL" id="WNKT01000001">
    <property type="protein sequence ID" value="MTW19726.1"/>
    <property type="molecule type" value="Genomic_DNA"/>
</dbReference>
<protein>
    <recommendedName>
        <fullName evidence="10">Protein TonB</fullName>
    </recommendedName>
</protein>
<feature type="compositionally biased region" description="Pro residues" evidence="11">
    <location>
        <begin position="106"/>
        <end position="116"/>
    </location>
</feature>
<dbReference type="GO" id="GO:0098797">
    <property type="term" value="C:plasma membrane protein complex"/>
    <property type="evidence" value="ECO:0007669"/>
    <property type="project" value="TreeGrafter"/>
</dbReference>
<dbReference type="InterPro" id="IPR003538">
    <property type="entry name" value="TonB"/>
</dbReference>
<dbReference type="Proteomes" id="UP000434044">
    <property type="component" value="Unassembled WGS sequence"/>
</dbReference>
<feature type="compositionally biased region" description="Basic and acidic residues" evidence="11">
    <location>
        <begin position="154"/>
        <end position="166"/>
    </location>
</feature>
<dbReference type="PRINTS" id="PR01374">
    <property type="entry name" value="TONBPROTEIN"/>
</dbReference>
<evidence type="ECO:0000256" key="1">
    <source>
        <dbReference type="ARBA" id="ARBA00004383"/>
    </source>
</evidence>
<feature type="compositionally biased region" description="Basic and acidic residues" evidence="11">
    <location>
        <begin position="125"/>
        <end position="140"/>
    </location>
</feature>
<comment type="function">
    <text evidence="10">Interacts with outer membrane receptor proteins that carry out high-affinity binding and energy dependent uptake into the periplasmic space of specific substrates. It could act to transduce energy from the cytoplasmic membrane to specific energy-requiring processes in the outer membrane, resulting in the release into the periplasm of ligands bound by these outer membrane proteins.</text>
</comment>
<dbReference type="Pfam" id="PF03544">
    <property type="entry name" value="TonB_C"/>
    <property type="match status" value="1"/>
</dbReference>
<evidence type="ECO:0000256" key="9">
    <source>
        <dbReference type="ARBA" id="ARBA00023136"/>
    </source>
</evidence>